<gene>
    <name evidence="2" type="ORF">L4923_30220</name>
</gene>
<sequence length="115" mass="12591">MDLAGSASAGYRRELSGQEQGMRKADKLLHSIIEIVEQDESLHHLLPILFEAKEAFARGPAFSKDDVSRVAELIRGLHGDDALFEKALAYADEAGPNMFAHTLAAELERLKKSAS</sequence>
<dbReference type="RefSeq" id="WP_239370799.1">
    <property type="nucleotide sequence ID" value="NZ_JAKREW010000088.1"/>
</dbReference>
<reference evidence="2 3" key="1">
    <citation type="submission" date="2022-02" db="EMBL/GenBank/DDBJ databases">
        <title>Draft genome sequence of Mezorhizobium retamae strain IRAMC:0171 isolated from Retama raetam nodules.</title>
        <authorList>
            <person name="Bengaied R."/>
            <person name="Sbissi I."/>
            <person name="Huber K."/>
            <person name="Ghodbane F."/>
            <person name="Nouioui I."/>
            <person name="Tarhouni M."/>
            <person name="Gtari M."/>
        </authorList>
    </citation>
    <scope>NUCLEOTIDE SEQUENCE [LARGE SCALE GENOMIC DNA]</scope>
    <source>
        <strain evidence="2 3">IRAMC:0171</strain>
    </source>
</reference>
<feature type="compositionally biased region" description="Basic and acidic residues" evidence="1">
    <location>
        <begin position="11"/>
        <end position="20"/>
    </location>
</feature>
<keyword evidence="3" id="KW-1185">Reference proteome</keyword>
<protein>
    <submittedName>
        <fullName evidence="2">Uncharacterized protein</fullName>
    </submittedName>
</protein>
<dbReference type="Proteomes" id="UP001201701">
    <property type="component" value="Unassembled WGS sequence"/>
</dbReference>
<proteinExistence type="predicted"/>
<comment type="caution">
    <text evidence="2">The sequence shown here is derived from an EMBL/GenBank/DDBJ whole genome shotgun (WGS) entry which is preliminary data.</text>
</comment>
<name>A0ABS9QPE8_9HYPH</name>
<organism evidence="2 3">
    <name type="scientific">Mesorhizobium retamae</name>
    <dbReference type="NCBI Taxonomy" id="2912854"/>
    <lineage>
        <taxon>Bacteria</taxon>
        <taxon>Pseudomonadati</taxon>
        <taxon>Pseudomonadota</taxon>
        <taxon>Alphaproteobacteria</taxon>
        <taxon>Hyphomicrobiales</taxon>
        <taxon>Phyllobacteriaceae</taxon>
        <taxon>Mesorhizobium</taxon>
    </lineage>
</organism>
<evidence type="ECO:0000313" key="2">
    <source>
        <dbReference type="EMBL" id="MCG7509318.1"/>
    </source>
</evidence>
<feature type="region of interest" description="Disordered" evidence="1">
    <location>
        <begin position="1"/>
        <end position="20"/>
    </location>
</feature>
<evidence type="ECO:0000313" key="3">
    <source>
        <dbReference type="Proteomes" id="UP001201701"/>
    </source>
</evidence>
<dbReference type="EMBL" id="JAKREW010000088">
    <property type="protein sequence ID" value="MCG7509318.1"/>
    <property type="molecule type" value="Genomic_DNA"/>
</dbReference>
<accession>A0ABS9QPE8</accession>
<evidence type="ECO:0000256" key="1">
    <source>
        <dbReference type="SAM" id="MobiDB-lite"/>
    </source>
</evidence>